<reference evidence="1" key="1">
    <citation type="submission" date="2021-01" db="EMBL/GenBank/DDBJ databases">
        <authorList>
            <person name="Corre E."/>
            <person name="Pelletier E."/>
            <person name="Niang G."/>
            <person name="Scheremetjew M."/>
            <person name="Finn R."/>
            <person name="Kale V."/>
            <person name="Holt S."/>
            <person name="Cochrane G."/>
            <person name="Meng A."/>
            <person name="Brown T."/>
            <person name="Cohen L."/>
        </authorList>
    </citation>
    <scope>NUCLEOTIDE SEQUENCE</scope>
    <source>
        <strain evidence="1">CCMP1594</strain>
    </source>
</reference>
<organism evidence="1">
    <name type="scientific">Eutreptiella gymnastica</name>
    <dbReference type="NCBI Taxonomy" id="73025"/>
    <lineage>
        <taxon>Eukaryota</taxon>
        <taxon>Discoba</taxon>
        <taxon>Euglenozoa</taxon>
        <taxon>Euglenida</taxon>
        <taxon>Spirocuta</taxon>
        <taxon>Euglenophyceae</taxon>
        <taxon>Eutreptiales</taxon>
        <taxon>Eutreptiaceae</taxon>
        <taxon>Eutreptiella</taxon>
    </lineage>
</organism>
<protein>
    <submittedName>
        <fullName evidence="1">Uncharacterized protein</fullName>
    </submittedName>
</protein>
<evidence type="ECO:0000313" key="1">
    <source>
        <dbReference type="EMBL" id="CAE0818103.1"/>
    </source>
</evidence>
<proteinExistence type="predicted"/>
<gene>
    <name evidence="1" type="ORF">EGYM00163_LOCUS29271</name>
</gene>
<dbReference type="EMBL" id="HBJA01083987">
    <property type="protein sequence ID" value="CAE0818103.1"/>
    <property type="molecule type" value="Transcribed_RNA"/>
</dbReference>
<sequence>MRVTAEPWDVVYSNGGHETIPPTKRGPSCLTKAVLARSQEVGRVGAPSCITTTSFVAIMQEYNTQTICGGIANNQDIGLKLTAYAISTEVKGLRGRAGDTCKHL</sequence>
<dbReference type="AlphaFoldDB" id="A0A7S4LBB5"/>
<name>A0A7S4LBB5_9EUGL</name>
<accession>A0A7S4LBB5</accession>